<evidence type="ECO:0000313" key="2">
    <source>
        <dbReference type="EMBL" id="BCN30245.1"/>
    </source>
</evidence>
<dbReference type="KEGG" id="ahb:bsdtb5_15400"/>
<dbReference type="RefSeq" id="WP_271715480.1">
    <property type="nucleotide sequence ID" value="NZ_AP024169.1"/>
</dbReference>
<gene>
    <name evidence="2" type="ORF">bsdtb5_15400</name>
</gene>
<evidence type="ECO:0000256" key="1">
    <source>
        <dbReference type="SAM" id="Phobius"/>
    </source>
</evidence>
<organism evidence="2 3">
    <name type="scientific">Anaeromicropila herbilytica</name>
    <dbReference type="NCBI Taxonomy" id="2785025"/>
    <lineage>
        <taxon>Bacteria</taxon>
        <taxon>Bacillati</taxon>
        <taxon>Bacillota</taxon>
        <taxon>Clostridia</taxon>
        <taxon>Lachnospirales</taxon>
        <taxon>Lachnospiraceae</taxon>
        <taxon>Anaeromicropila</taxon>
    </lineage>
</organism>
<dbReference type="AlphaFoldDB" id="A0A7R7EK94"/>
<keyword evidence="1" id="KW-0472">Membrane</keyword>
<feature type="transmembrane region" description="Helical" evidence="1">
    <location>
        <begin position="7"/>
        <end position="26"/>
    </location>
</feature>
<dbReference type="Proteomes" id="UP000595897">
    <property type="component" value="Chromosome"/>
</dbReference>
<keyword evidence="3" id="KW-1185">Reference proteome</keyword>
<keyword evidence="1" id="KW-0812">Transmembrane</keyword>
<dbReference type="EMBL" id="AP024169">
    <property type="protein sequence ID" value="BCN30245.1"/>
    <property type="molecule type" value="Genomic_DNA"/>
</dbReference>
<reference evidence="2 3" key="1">
    <citation type="submission" date="2020-11" db="EMBL/GenBank/DDBJ databases">
        <title>Draft genome sequencing of a Lachnospiraceae strain isolated from anoxic soil subjected to BSD treatment.</title>
        <authorList>
            <person name="Uek A."/>
            <person name="Tonouchi A."/>
        </authorList>
    </citation>
    <scope>NUCLEOTIDE SEQUENCE [LARGE SCALE GENOMIC DNA]</scope>
    <source>
        <strain evidence="2 3">TB5</strain>
    </source>
</reference>
<sequence>MEQMNEYIHQIAAIFIFCFAFAILIYSCKKLNNLIITTKETMQNTNTIYEKDVNEEKSELISYYEVVSFLLNDIDTDVWIDGTLLKKYEFSPLSYQYDNVAVNSYRKTDIYDENGILIRVEFHSIHH</sequence>
<name>A0A7R7EK94_9FIRM</name>
<protein>
    <submittedName>
        <fullName evidence="2">Uncharacterized protein</fullName>
    </submittedName>
</protein>
<evidence type="ECO:0000313" key="3">
    <source>
        <dbReference type="Proteomes" id="UP000595897"/>
    </source>
</evidence>
<proteinExistence type="predicted"/>
<accession>A0A7R7EK94</accession>
<keyword evidence="1" id="KW-1133">Transmembrane helix</keyword>